<proteinExistence type="inferred from homology"/>
<evidence type="ECO:0000313" key="6">
    <source>
        <dbReference type="EMBL" id="GEN34684.1"/>
    </source>
</evidence>
<comment type="similarity">
    <text evidence="2">Belongs to the ParB family.</text>
</comment>
<dbReference type="GO" id="GO:0007059">
    <property type="term" value="P:chromosome segregation"/>
    <property type="evidence" value="ECO:0007669"/>
    <property type="project" value="UniProtKB-KW"/>
</dbReference>
<sequence>MNKRLGRGLDALISSVDINDGDHILQVELKKIRPNPYQPRKHFAEEALQELADSIREHGIVQPLIARKSVKGYELVAGERRLRAAKLAHVEHVPVVVKEFTDEQVMQIALIENLQREDLNAIEIAQAYHKLMNAFSLKQEELAKKVGKSRPYVANFLRLLQLPEEIQERVSRGTLSMGHARTLLGVDKDKIKIELAKEVEEKSLSVRELEDIVKKMSEKKNVSRKTKQPDKHRFVKDLEERLRVAFGTSVNIKPSKNRNKGKIEIAYFSEDDLERILGIIEKNRT</sequence>
<dbReference type="GO" id="GO:0005694">
    <property type="term" value="C:chromosome"/>
    <property type="evidence" value="ECO:0007669"/>
    <property type="project" value="TreeGrafter"/>
</dbReference>
<dbReference type="InterPro" id="IPR041468">
    <property type="entry name" value="HTH_ParB/Spo0J"/>
</dbReference>
<dbReference type="SUPFAM" id="SSF109709">
    <property type="entry name" value="KorB DNA-binding domain-like"/>
    <property type="match status" value="1"/>
</dbReference>
<dbReference type="PANTHER" id="PTHR33375:SF1">
    <property type="entry name" value="CHROMOSOME-PARTITIONING PROTEIN PARB-RELATED"/>
    <property type="match status" value="1"/>
</dbReference>
<dbReference type="Pfam" id="PF23552">
    <property type="entry name" value="ParB_C"/>
    <property type="match status" value="1"/>
</dbReference>
<gene>
    <name evidence="6" type="primary">spo0J</name>
    <name evidence="6" type="ORF">ADA01nite_21440</name>
</gene>
<evidence type="ECO:0000256" key="2">
    <source>
        <dbReference type="ARBA" id="ARBA00006295"/>
    </source>
</evidence>
<keyword evidence="7" id="KW-1185">Reference proteome</keyword>
<dbReference type="RefSeq" id="WP_146809955.1">
    <property type="nucleotide sequence ID" value="NZ_BJXX01000089.1"/>
</dbReference>
<dbReference type="Gene3D" id="1.10.10.2830">
    <property type="match status" value="1"/>
</dbReference>
<dbReference type="Pfam" id="PF17762">
    <property type="entry name" value="HTH_ParB"/>
    <property type="match status" value="1"/>
</dbReference>
<keyword evidence="3" id="KW-0159">Chromosome partition</keyword>
<dbReference type="EMBL" id="BJXX01000089">
    <property type="protein sequence ID" value="GEN34684.1"/>
    <property type="molecule type" value="Genomic_DNA"/>
</dbReference>
<dbReference type="Pfam" id="PF02195">
    <property type="entry name" value="ParB_N"/>
    <property type="match status" value="1"/>
</dbReference>
<dbReference type="CDD" id="cd16393">
    <property type="entry name" value="SPO0J_N"/>
    <property type="match status" value="1"/>
</dbReference>
<accession>A0A511V6V4</accession>
<dbReference type="SMART" id="SM00470">
    <property type="entry name" value="ParB"/>
    <property type="match status" value="1"/>
</dbReference>
<dbReference type="GO" id="GO:0045881">
    <property type="term" value="P:positive regulation of sporulation resulting in formation of a cellular spore"/>
    <property type="evidence" value="ECO:0007669"/>
    <property type="project" value="TreeGrafter"/>
</dbReference>
<dbReference type="InterPro" id="IPR003115">
    <property type="entry name" value="ParB_N"/>
</dbReference>
<comment type="caution">
    <text evidence="6">The sequence shown here is derived from an EMBL/GenBank/DDBJ whole genome shotgun (WGS) entry which is preliminary data.</text>
</comment>
<dbReference type="InterPro" id="IPR050336">
    <property type="entry name" value="Chromosome_partition/occlusion"/>
</dbReference>
<dbReference type="FunFam" id="1.10.10.2830:FF:000001">
    <property type="entry name" value="Chromosome partitioning protein ParB"/>
    <property type="match status" value="1"/>
</dbReference>
<dbReference type="Gene3D" id="3.90.1530.30">
    <property type="match status" value="1"/>
</dbReference>
<comment type="subcellular location">
    <subcellularLocation>
        <location evidence="1">Cytoplasm</location>
        <location evidence="1">Nucleoid</location>
    </subcellularLocation>
</comment>
<reference evidence="6 7" key="1">
    <citation type="submission" date="2019-07" db="EMBL/GenBank/DDBJ databases">
        <title>Whole genome shotgun sequence of Aneurinibacillus danicus NBRC 102444.</title>
        <authorList>
            <person name="Hosoyama A."/>
            <person name="Uohara A."/>
            <person name="Ohji S."/>
            <person name="Ichikawa N."/>
        </authorList>
    </citation>
    <scope>NUCLEOTIDE SEQUENCE [LARGE SCALE GENOMIC DNA]</scope>
    <source>
        <strain evidence="6 7">NBRC 102444</strain>
    </source>
</reference>
<dbReference type="GO" id="GO:0009295">
    <property type="term" value="C:nucleoid"/>
    <property type="evidence" value="ECO:0007669"/>
    <property type="project" value="UniProtKB-SubCell"/>
</dbReference>
<dbReference type="GO" id="GO:0003677">
    <property type="term" value="F:DNA binding"/>
    <property type="evidence" value="ECO:0007669"/>
    <property type="project" value="UniProtKB-KW"/>
</dbReference>
<dbReference type="InterPro" id="IPR036086">
    <property type="entry name" value="ParB/Sulfiredoxin_sf"/>
</dbReference>
<evidence type="ECO:0000256" key="4">
    <source>
        <dbReference type="ARBA" id="ARBA00023125"/>
    </source>
</evidence>
<dbReference type="PANTHER" id="PTHR33375">
    <property type="entry name" value="CHROMOSOME-PARTITIONING PROTEIN PARB-RELATED"/>
    <property type="match status" value="1"/>
</dbReference>
<evidence type="ECO:0000259" key="5">
    <source>
        <dbReference type="SMART" id="SM00470"/>
    </source>
</evidence>
<dbReference type="FunFam" id="3.90.1530.30:FF:000001">
    <property type="entry name" value="Chromosome partitioning protein ParB"/>
    <property type="match status" value="1"/>
</dbReference>
<name>A0A511V6V4_9BACL</name>
<keyword evidence="4" id="KW-0238">DNA-binding</keyword>
<dbReference type="AlphaFoldDB" id="A0A511V6V4"/>
<protein>
    <submittedName>
        <fullName evidence="6">Stage 0 sporulation protein J</fullName>
    </submittedName>
</protein>
<evidence type="ECO:0000256" key="3">
    <source>
        <dbReference type="ARBA" id="ARBA00022829"/>
    </source>
</evidence>
<dbReference type="SUPFAM" id="SSF110849">
    <property type="entry name" value="ParB/Sulfiredoxin"/>
    <property type="match status" value="1"/>
</dbReference>
<organism evidence="6 7">
    <name type="scientific">Aneurinibacillus danicus</name>
    <dbReference type="NCBI Taxonomy" id="267746"/>
    <lineage>
        <taxon>Bacteria</taxon>
        <taxon>Bacillati</taxon>
        <taxon>Bacillota</taxon>
        <taxon>Bacilli</taxon>
        <taxon>Bacillales</taxon>
        <taxon>Paenibacillaceae</taxon>
        <taxon>Aneurinibacillus group</taxon>
        <taxon>Aneurinibacillus</taxon>
    </lineage>
</organism>
<dbReference type="InterPro" id="IPR057240">
    <property type="entry name" value="ParB_dimer_C"/>
</dbReference>
<dbReference type="NCBIfam" id="TIGR00180">
    <property type="entry name" value="parB_part"/>
    <property type="match status" value="1"/>
</dbReference>
<feature type="domain" description="ParB-like N-terminal" evidence="5">
    <location>
        <begin position="25"/>
        <end position="114"/>
    </location>
</feature>
<evidence type="ECO:0000313" key="7">
    <source>
        <dbReference type="Proteomes" id="UP000321157"/>
    </source>
</evidence>
<dbReference type="InterPro" id="IPR004437">
    <property type="entry name" value="ParB/RepB/Spo0J"/>
</dbReference>
<dbReference type="Proteomes" id="UP000321157">
    <property type="component" value="Unassembled WGS sequence"/>
</dbReference>
<dbReference type="OrthoDB" id="9802051at2"/>
<evidence type="ECO:0000256" key="1">
    <source>
        <dbReference type="ARBA" id="ARBA00004453"/>
    </source>
</evidence>